<dbReference type="Pfam" id="PF04488">
    <property type="entry name" value="Gly_transf_sug"/>
    <property type="match status" value="1"/>
</dbReference>
<dbReference type="InterPro" id="IPR029044">
    <property type="entry name" value="Nucleotide-diphossugar_trans"/>
</dbReference>
<dbReference type="Gene3D" id="3.90.550.20">
    <property type="match status" value="1"/>
</dbReference>
<dbReference type="GO" id="GO:0016758">
    <property type="term" value="F:hexosyltransferase activity"/>
    <property type="evidence" value="ECO:0007669"/>
    <property type="project" value="TreeGrafter"/>
</dbReference>
<comment type="similarity">
    <text evidence="1">Belongs to the glycosyltransferase 32 family.</text>
</comment>
<dbReference type="EMBL" id="MLYV02000089">
    <property type="protein sequence ID" value="PSS36983.1"/>
    <property type="molecule type" value="Genomic_DNA"/>
</dbReference>
<dbReference type="PANTHER" id="PTHR12042:SF21">
    <property type="entry name" value="ALPHA1,4-GALACTOSYLTRANSFERASE 1-RELATED"/>
    <property type="match status" value="1"/>
</dbReference>
<accession>A0A2R6S401</accession>
<evidence type="ECO:0000313" key="2">
    <source>
        <dbReference type="EMBL" id="PSS36983.1"/>
    </source>
</evidence>
<dbReference type="InterPro" id="IPR007577">
    <property type="entry name" value="GlycoTrfase_DXD_sugar-bd_CS"/>
</dbReference>
<dbReference type="AlphaFoldDB" id="A0A2R6S401"/>
<dbReference type="STRING" id="98765.A0A2R6S401"/>
<dbReference type="PANTHER" id="PTHR12042">
    <property type="entry name" value="LACTOSYLCERAMIDE 4-ALPHA-GALACTOSYLTRANSFERASE ALPHA- 1,4-GALACTOSYLTRANSFERASE"/>
    <property type="match status" value="1"/>
</dbReference>
<evidence type="ECO:0000256" key="1">
    <source>
        <dbReference type="ARBA" id="ARBA00009003"/>
    </source>
</evidence>
<evidence type="ECO:0008006" key="4">
    <source>
        <dbReference type="Google" id="ProtNLM"/>
    </source>
</evidence>
<gene>
    <name evidence="2" type="ORF">PHLCEN_2v1199</name>
</gene>
<evidence type="ECO:0000313" key="3">
    <source>
        <dbReference type="Proteomes" id="UP000186601"/>
    </source>
</evidence>
<organism evidence="2 3">
    <name type="scientific">Hermanssonia centrifuga</name>
    <dbReference type="NCBI Taxonomy" id="98765"/>
    <lineage>
        <taxon>Eukaryota</taxon>
        <taxon>Fungi</taxon>
        <taxon>Dikarya</taxon>
        <taxon>Basidiomycota</taxon>
        <taxon>Agaricomycotina</taxon>
        <taxon>Agaricomycetes</taxon>
        <taxon>Polyporales</taxon>
        <taxon>Meruliaceae</taxon>
        <taxon>Hermanssonia</taxon>
    </lineage>
</organism>
<dbReference type="OrthoDB" id="409543at2759"/>
<comment type="caution">
    <text evidence="2">The sequence shown here is derived from an EMBL/GenBank/DDBJ whole genome shotgun (WGS) entry which is preliminary data.</text>
</comment>
<dbReference type="GO" id="GO:0006688">
    <property type="term" value="P:glycosphingolipid biosynthetic process"/>
    <property type="evidence" value="ECO:0007669"/>
    <property type="project" value="TreeGrafter"/>
</dbReference>
<dbReference type="Proteomes" id="UP000186601">
    <property type="component" value="Unassembled WGS sequence"/>
</dbReference>
<dbReference type="GO" id="GO:0016020">
    <property type="term" value="C:membrane"/>
    <property type="evidence" value="ECO:0007669"/>
    <property type="project" value="GOC"/>
</dbReference>
<name>A0A2R6S401_9APHY</name>
<keyword evidence="3" id="KW-1185">Reference proteome</keyword>
<sequence length="399" mass="45848">MTFAKITIPIVVLSIFFTFALWDPHIEVTFYSREWVKQEVKTLRPLSGCFSPERVSPKYNLTDALYGKKKTTVHAGMPLRLGMDCYDFAGTIPPTSMDDVSPAYIHPEDRVQYHTYWRTDLAPFGERQEWMLKSFFATQSVNSSRLVLWSNGDLSGNTILQEYLRSYPDAFLLRKVDFLSLAVGTALNDRDLLRVQDQKAWVDGDLLRLLVLWAYGGVWVDMDTLLTRDVEPLLENEFVTQWDCYDKLYVPFNGALMHFRQHSPYLCEAFHIMNTSAPPRAGSTDWGATLYLKLWRRLVVSSIPPFSVLPFCFSDGRSCRLDNRLPDPFEPDPPSGIWTEGMRREEGGGLDNVLGKVFGVHLHNQWAKTFPKGGWVDRLLLRRYEKRLGSLDGQQARAK</sequence>
<reference evidence="2 3" key="1">
    <citation type="submission" date="2018-02" db="EMBL/GenBank/DDBJ databases">
        <title>Genome sequence of the basidiomycete white-rot fungus Phlebia centrifuga.</title>
        <authorList>
            <person name="Granchi Z."/>
            <person name="Peng M."/>
            <person name="de Vries R.P."/>
            <person name="Hilden K."/>
            <person name="Makela M.R."/>
            <person name="Grigoriev I."/>
            <person name="Riley R."/>
        </authorList>
    </citation>
    <scope>NUCLEOTIDE SEQUENCE [LARGE SCALE GENOMIC DNA]</scope>
    <source>
        <strain evidence="2 3">FBCC195</strain>
    </source>
</reference>
<dbReference type="InterPro" id="IPR051981">
    <property type="entry name" value="Glycosyltransf_32"/>
</dbReference>
<dbReference type="SUPFAM" id="SSF53448">
    <property type="entry name" value="Nucleotide-diphospho-sugar transferases"/>
    <property type="match status" value="1"/>
</dbReference>
<proteinExistence type="inferred from homology"/>
<protein>
    <recommendedName>
        <fullName evidence="4">Glycosyltransferase family 32 protein</fullName>
    </recommendedName>
</protein>